<dbReference type="GO" id="GO:0006406">
    <property type="term" value="P:mRNA export from nucleus"/>
    <property type="evidence" value="ECO:0007669"/>
    <property type="project" value="TreeGrafter"/>
</dbReference>
<keyword evidence="3" id="KW-1185">Reference proteome</keyword>
<organism evidence="2 3">
    <name type="scientific">Stephania yunnanensis</name>
    <dbReference type="NCBI Taxonomy" id="152371"/>
    <lineage>
        <taxon>Eukaryota</taxon>
        <taxon>Viridiplantae</taxon>
        <taxon>Streptophyta</taxon>
        <taxon>Embryophyta</taxon>
        <taxon>Tracheophyta</taxon>
        <taxon>Spermatophyta</taxon>
        <taxon>Magnoliopsida</taxon>
        <taxon>Ranunculales</taxon>
        <taxon>Menispermaceae</taxon>
        <taxon>Menispermoideae</taxon>
        <taxon>Cissampelideae</taxon>
        <taxon>Stephania</taxon>
    </lineage>
</organism>
<dbReference type="InterPro" id="IPR005062">
    <property type="entry name" value="SAC3/GANP/THP3_conserved"/>
</dbReference>
<dbReference type="GO" id="GO:0005737">
    <property type="term" value="C:cytoplasm"/>
    <property type="evidence" value="ECO:0007669"/>
    <property type="project" value="TreeGrafter"/>
</dbReference>
<feature type="domain" description="SAC3/GANP/THP3 conserved" evidence="1">
    <location>
        <begin position="138"/>
        <end position="214"/>
    </location>
</feature>
<sequence length="259" mass="29254">MHHRLIDINAISVFQFCSLCERFCLISRANEVQLLLGYDPTLKAVVVTCTEELAYQQAKEADNLLQKGVYLGNSSNPSTQFALLESSSVDDDLASLKKELSGNLKSIGYIFRFLKHYLVGIVDEIDALSLDLASFLYLGIGNFIAFFRLAKKATYLQACLMHAHFAKLRTQALASLHGGLQFNQGIPISHVTKWIAMEEEGIESLLEYHGFLIKDFEEPYMVKEAPFLNIDKDYPTKCSKLVHLKKSKRIIEDVLHCDN</sequence>
<protein>
    <recommendedName>
        <fullName evidence="1">SAC3/GANP/THP3 conserved domain-containing protein</fullName>
    </recommendedName>
</protein>
<comment type="caution">
    <text evidence="2">The sequence shown here is derived from an EMBL/GenBank/DDBJ whole genome shotgun (WGS) entry which is preliminary data.</text>
</comment>
<name>A0AAP0HZ23_9MAGN</name>
<dbReference type="Pfam" id="PF03399">
    <property type="entry name" value="SAC3_GANP"/>
    <property type="match status" value="1"/>
</dbReference>
<dbReference type="Gene3D" id="1.25.40.990">
    <property type="match status" value="1"/>
</dbReference>
<evidence type="ECO:0000313" key="3">
    <source>
        <dbReference type="Proteomes" id="UP001420932"/>
    </source>
</evidence>
<dbReference type="EMBL" id="JBBNAF010000010">
    <property type="protein sequence ID" value="KAK9106933.1"/>
    <property type="molecule type" value="Genomic_DNA"/>
</dbReference>
<gene>
    <name evidence="2" type="ORF">Syun_022944</name>
</gene>
<evidence type="ECO:0000313" key="2">
    <source>
        <dbReference type="EMBL" id="KAK9106933.1"/>
    </source>
</evidence>
<dbReference type="InterPro" id="IPR045107">
    <property type="entry name" value="SAC3/GANP/THP3"/>
</dbReference>
<proteinExistence type="predicted"/>
<dbReference type="PANTHER" id="PTHR12436">
    <property type="entry name" value="80 KDA MCM3-ASSOCIATED PROTEIN"/>
    <property type="match status" value="1"/>
</dbReference>
<dbReference type="PANTHER" id="PTHR12436:SF17">
    <property type="entry name" value="SAC3 FAMILY PROTEIN B"/>
    <property type="match status" value="1"/>
</dbReference>
<dbReference type="Proteomes" id="UP001420932">
    <property type="component" value="Unassembled WGS sequence"/>
</dbReference>
<dbReference type="AlphaFoldDB" id="A0AAP0HZ23"/>
<dbReference type="GO" id="GO:0070390">
    <property type="term" value="C:transcription export complex 2"/>
    <property type="evidence" value="ECO:0007669"/>
    <property type="project" value="TreeGrafter"/>
</dbReference>
<reference evidence="2 3" key="1">
    <citation type="submission" date="2024-01" db="EMBL/GenBank/DDBJ databases">
        <title>Genome assemblies of Stephania.</title>
        <authorList>
            <person name="Yang L."/>
        </authorList>
    </citation>
    <scope>NUCLEOTIDE SEQUENCE [LARGE SCALE GENOMIC DNA]</scope>
    <source>
        <strain evidence="2">YNDBR</strain>
        <tissue evidence="2">Leaf</tissue>
    </source>
</reference>
<evidence type="ECO:0000259" key="1">
    <source>
        <dbReference type="Pfam" id="PF03399"/>
    </source>
</evidence>
<accession>A0AAP0HZ23</accession>